<proteinExistence type="predicted"/>
<accession>A0ABU3VF23</accession>
<dbReference type="EMBL" id="JASMWN010000010">
    <property type="protein sequence ID" value="MDU9004782.1"/>
    <property type="molecule type" value="Genomic_DNA"/>
</dbReference>
<feature type="chain" id="PRO_5046472033" description="Protein BatD" evidence="1">
    <location>
        <begin position="22"/>
        <end position="417"/>
    </location>
</feature>
<dbReference type="InterPro" id="IPR025738">
    <property type="entry name" value="BatD"/>
</dbReference>
<name>A0ABU3VF23_9RHOB</name>
<dbReference type="PANTHER" id="PTHR40940">
    <property type="entry name" value="PROTEIN BATD-RELATED"/>
    <property type="match status" value="1"/>
</dbReference>
<dbReference type="PANTHER" id="PTHR40940:SF1">
    <property type="entry name" value="PROTEIN BATD"/>
    <property type="match status" value="1"/>
</dbReference>
<dbReference type="Proteomes" id="UP001255416">
    <property type="component" value="Unassembled WGS sequence"/>
</dbReference>
<sequence>MIPRFAFSLVLACFAGGLASAQEPQIGFELETDTVVVGQPLVLRIKVLVPTWMPNSPDFPTLEVPSLMVRLPERATNPISERIDGETWSGVQRAYRLYPLAAGEYQLPAGEVAITYADPDTTDPISYSTPLPDIGFEASLPKVAEHLSPPVLAKGFELEQTIDGESELAVGDAITRTLSAHIEGTTPVLIPQLAKESDATALRPYPKDPVVTESEDRGTLSGTRIETTTYVAQTDGTIALPEVAIDWFNLETGKIETASVPEILLTVTGAPPKPPEPADIAKWLGLASLALAIGWGVFKWLLPTIAQWMDAQHDNWRNSEHHAHHAVVAAIAQQDLFAVMVALNNWKAFAPADASDNLADLNSALAKVGAARFGVGEQQDAPDHWRQVGALYRKARARIRTTRRASSTHSSLPPLNP</sequence>
<keyword evidence="3" id="KW-1185">Reference proteome</keyword>
<evidence type="ECO:0000313" key="3">
    <source>
        <dbReference type="Proteomes" id="UP001255416"/>
    </source>
</evidence>
<protein>
    <recommendedName>
        <fullName evidence="4">Protein BatD</fullName>
    </recommendedName>
</protein>
<evidence type="ECO:0000313" key="2">
    <source>
        <dbReference type="EMBL" id="MDU9004782.1"/>
    </source>
</evidence>
<gene>
    <name evidence="2" type="ORF">QO231_13085</name>
</gene>
<reference evidence="3" key="1">
    <citation type="submission" date="2023-05" db="EMBL/GenBank/DDBJ databases">
        <title>Sedimentitalea sp. nov. JM2-8.</title>
        <authorList>
            <person name="Huang J."/>
        </authorList>
    </citation>
    <scope>NUCLEOTIDE SEQUENCE [LARGE SCALE GENOMIC DNA]</scope>
    <source>
        <strain evidence="3">KHS03</strain>
    </source>
</reference>
<evidence type="ECO:0008006" key="4">
    <source>
        <dbReference type="Google" id="ProtNLM"/>
    </source>
</evidence>
<organism evidence="2 3">
    <name type="scientific">Sedimentitalea todarodis</name>
    <dbReference type="NCBI Taxonomy" id="1631240"/>
    <lineage>
        <taxon>Bacteria</taxon>
        <taxon>Pseudomonadati</taxon>
        <taxon>Pseudomonadota</taxon>
        <taxon>Alphaproteobacteria</taxon>
        <taxon>Rhodobacterales</taxon>
        <taxon>Paracoccaceae</taxon>
        <taxon>Sedimentitalea</taxon>
    </lineage>
</organism>
<evidence type="ECO:0000256" key="1">
    <source>
        <dbReference type="SAM" id="SignalP"/>
    </source>
</evidence>
<feature type="signal peptide" evidence="1">
    <location>
        <begin position="1"/>
        <end position="21"/>
    </location>
</feature>
<comment type="caution">
    <text evidence="2">The sequence shown here is derived from an EMBL/GenBank/DDBJ whole genome shotgun (WGS) entry which is preliminary data.</text>
</comment>
<keyword evidence="1" id="KW-0732">Signal</keyword>
<dbReference type="RefSeq" id="WP_316776994.1">
    <property type="nucleotide sequence ID" value="NZ_JASMWN010000010.1"/>
</dbReference>